<organism evidence="2 3">
    <name type="scientific">Populus alba x Populus x berolinensis</name>
    <dbReference type="NCBI Taxonomy" id="444605"/>
    <lineage>
        <taxon>Eukaryota</taxon>
        <taxon>Viridiplantae</taxon>
        <taxon>Streptophyta</taxon>
        <taxon>Embryophyta</taxon>
        <taxon>Tracheophyta</taxon>
        <taxon>Spermatophyta</taxon>
        <taxon>Magnoliopsida</taxon>
        <taxon>eudicotyledons</taxon>
        <taxon>Gunneridae</taxon>
        <taxon>Pentapetalae</taxon>
        <taxon>rosids</taxon>
        <taxon>fabids</taxon>
        <taxon>Malpighiales</taxon>
        <taxon>Salicaceae</taxon>
        <taxon>Saliceae</taxon>
        <taxon>Populus</taxon>
    </lineage>
</organism>
<evidence type="ECO:0000313" key="2">
    <source>
        <dbReference type="EMBL" id="KAJ6956966.1"/>
    </source>
</evidence>
<feature type="chain" id="PRO_5042286181" evidence="1">
    <location>
        <begin position="23"/>
        <end position="95"/>
    </location>
</feature>
<name>A0AAD6PPW9_9ROSI</name>
<comment type="caution">
    <text evidence="2">The sequence shown here is derived from an EMBL/GenBank/DDBJ whole genome shotgun (WGS) entry which is preliminary data.</text>
</comment>
<reference evidence="2 3" key="1">
    <citation type="journal article" date="2023" name="Mol. Ecol. Resour.">
        <title>Chromosome-level genome assembly of a triploid poplar Populus alba 'Berolinensis'.</title>
        <authorList>
            <person name="Chen S."/>
            <person name="Yu Y."/>
            <person name="Wang X."/>
            <person name="Wang S."/>
            <person name="Zhang T."/>
            <person name="Zhou Y."/>
            <person name="He R."/>
            <person name="Meng N."/>
            <person name="Wang Y."/>
            <person name="Liu W."/>
            <person name="Liu Z."/>
            <person name="Liu J."/>
            <person name="Guo Q."/>
            <person name="Huang H."/>
            <person name="Sederoff R.R."/>
            <person name="Wang G."/>
            <person name="Qu G."/>
            <person name="Chen S."/>
        </authorList>
    </citation>
    <scope>NUCLEOTIDE SEQUENCE [LARGE SCALE GENOMIC DNA]</scope>
    <source>
        <strain evidence="2">SC-2020</strain>
    </source>
</reference>
<dbReference type="EMBL" id="JAQIZT010000018">
    <property type="protein sequence ID" value="KAJ6956966.1"/>
    <property type="molecule type" value="Genomic_DNA"/>
</dbReference>
<dbReference type="Proteomes" id="UP001164929">
    <property type="component" value="Chromosome 18"/>
</dbReference>
<gene>
    <name evidence="2" type="ORF">NC653_039014</name>
</gene>
<evidence type="ECO:0000256" key="1">
    <source>
        <dbReference type="SAM" id="SignalP"/>
    </source>
</evidence>
<keyword evidence="1" id="KW-0732">Signal</keyword>
<dbReference type="PANTHER" id="PTHR34836:SF1">
    <property type="entry name" value="OS09G0428600 PROTEIN"/>
    <property type="match status" value="1"/>
</dbReference>
<sequence length="95" mass="10468">MPALSFFSLLFLKIFFFEMGMAKNSTSIIPVKVGVVLDFDNDLDGKIGLSCINMSLSDFYDTHGDYKTRLVLITRDSKNDVAAAAAAVRLKPSSR</sequence>
<dbReference type="AlphaFoldDB" id="A0AAD6PPW9"/>
<evidence type="ECO:0000313" key="3">
    <source>
        <dbReference type="Proteomes" id="UP001164929"/>
    </source>
</evidence>
<dbReference type="PANTHER" id="PTHR34836">
    <property type="entry name" value="OS06G0188250 PROTEIN"/>
    <property type="match status" value="1"/>
</dbReference>
<accession>A0AAD6PPW9</accession>
<feature type="signal peptide" evidence="1">
    <location>
        <begin position="1"/>
        <end position="22"/>
    </location>
</feature>
<dbReference type="InterPro" id="IPR015683">
    <property type="entry name" value="Ionotropic_Glu_rcpt"/>
</dbReference>
<proteinExistence type="predicted"/>
<protein>
    <submittedName>
        <fullName evidence="2">Uncharacterized protein</fullName>
    </submittedName>
</protein>
<keyword evidence="3" id="KW-1185">Reference proteome</keyword>